<evidence type="ECO:0000313" key="3">
    <source>
        <dbReference type="Proteomes" id="UP000199476"/>
    </source>
</evidence>
<name>A0A1G9SQ91_9FIRM</name>
<gene>
    <name evidence="2" type="ORF">SAMN04488692_13023</name>
</gene>
<dbReference type="AlphaFoldDB" id="A0A1G9SQ91"/>
<feature type="transmembrane region" description="Helical" evidence="1">
    <location>
        <begin position="46"/>
        <end position="65"/>
    </location>
</feature>
<keyword evidence="1" id="KW-1133">Transmembrane helix</keyword>
<reference evidence="2 3" key="1">
    <citation type="submission" date="2016-10" db="EMBL/GenBank/DDBJ databases">
        <authorList>
            <person name="de Groot N.N."/>
        </authorList>
    </citation>
    <scope>NUCLEOTIDE SEQUENCE [LARGE SCALE GENOMIC DNA]</scope>
    <source>
        <strain evidence="2 3">SLAS-1</strain>
    </source>
</reference>
<keyword evidence="1" id="KW-0472">Membrane</keyword>
<dbReference type="Proteomes" id="UP000199476">
    <property type="component" value="Unassembled WGS sequence"/>
</dbReference>
<feature type="transmembrane region" description="Helical" evidence="1">
    <location>
        <begin position="6"/>
        <end position="26"/>
    </location>
</feature>
<keyword evidence="3" id="KW-1185">Reference proteome</keyword>
<dbReference type="STRING" id="321763.SAMN04488692_13023"/>
<keyword evidence="1" id="KW-0812">Transmembrane</keyword>
<evidence type="ECO:0000256" key="1">
    <source>
        <dbReference type="SAM" id="Phobius"/>
    </source>
</evidence>
<dbReference type="RefSeq" id="WP_089762003.1">
    <property type="nucleotide sequence ID" value="NZ_FNGO01000030.1"/>
</dbReference>
<dbReference type="EMBL" id="FNGO01000030">
    <property type="protein sequence ID" value="SDM37626.1"/>
    <property type="molecule type" value="Genomic_DNA"/>
</dbReference>
<evidence type="ECO:0000313" key="2">
    <source>
        <dbReference type="EMBL" id="SDM37626.1"/>
    </source>
</evidence>
<sequence>MTEATLWRVITLAIGMLIVGFVTYSVKTKQDEENDTSVKKEAKKTAIKGSVIFSVLYMVIVLGAAG</sequence>
<protein>
    <submittedName>
        <fullName evidence="2">Uncharacterized protein</fullName>
    </submittedName>
</protein>
<proteinExistence type="predicted"/>
<accession>A0A1G9SQ91</accession>
<organism evidence="2 3">
    <name type="scientific">Halarsenatibacter silvermanii</name>
    <dbReference type="NCBI Taxonomy" id="321763"/>
    <lineage>
        <taxon>Bacteria</taxon>
        <taxon>Bacillati</taxon>
        <taxon>Bacillota</taxon>
        <taxon>Clostridia</taxon>
        <taxon>Halanaerobiales</taxon>
        <taxon>Halarsenatibacteraceae</taxon>
        <taxon>Halarsenatibacter</taxon>
    </lineage>
</organism>
<dbReference type="OrthoDB" id="9961942at2"/>